<keyword evidence="8" id="KW-0325">Glycoprotein</keyword>
<dbReference type="PROSITE" id="PS50026">
    <property type="entry name" value="EGF_3"/>
    <property type="match status" value="5"/>
</dbReference>
<feature type="disulfide bond" evidence="9">
    <location>
        <begin position="233"/>
        <end position="242"/>
    </location>
</feature>
<keyword evidence="4" id="KW-0677">Repeat</keyword>
<feature type="transmembrane region" description="Helical" evidence="11">
    <location>
        <begin position="345"/>
        <end position="368"/>
    </location>
</feature>
<feature type="domain" description="EGF-like" evidence="12">
    <location>
        <begin position="207"/>
        <end position="243"/>
    </location>
</feature>
<feature type="domain" description="EGF-like" evidence="12">
    <location>
        <begin position="245"/>
        <end position="282"/>
    </location>
</feature>
<dbReference type="GeneID" id="103042946"/>
<dbReference type="AlphaFoldDB" id="A0A8B9LLP8"/>
<dbReference type="Gene3D" id="2.10.25.10">
    <property type="entry name" value="Laminin"/>
    <property type="match status" value="5"/>
</dbReference>
<evidence type="ECO:0000313" key="14">
    <source>
        <dbReference type="Proteomes" id="UP000694621"/>
    </source>
</evidence>
<dbReference type="PROSITE" id="PS00022">
    <property type="entry name" value="EGF_1"/>
    <property type="match status" value="6"/>
</dbReference>
<feature type="domain" description="EGF-like" evidence="12">
    <location>
        <begin position="164"/>
        <end position="205"/>
    </location>
</feature>
<dbReference type="SMART" id="SM00179">
    <property type="entry name" value="EGF_CA"/>
    <property type="match status" value="3"/>
</dbReference>
<dbReference type="PANTHER" id="PTHR24044:SF507">
    <property type="entry name" value="NOTCH HOMOLOG 2 N-TERMINAL-LIKE PROTEIN B"/>
    <property type="match status" value="1"/>
</dbReference>
<dbReference type="GO" id="GO:0005112">
    <property type="term" value="F:Notch binding"/>
    <property type="evidence" value="ECO:0007669"/>
    <property type="project" value="TreeGrafter"/>
</dbReference>
<dbReference type="Pfam" id="PF00008">
    <property type="entry name" value="EGF"/>
    <property type="match status" value="3"/>
</dbReference>
<dbReference type="Proteomes" id="UP000694621">
    <property type="component" value="Unplaced"/>
</dbReference>
<proteinExistence type="predicted"/>
<comment type="subcellular location">
    <subcellularLocation>
        <location evidence="1">Membrane</location>
        <topology evidence="1">Single-pass type I membrane protein</topology>
    </subcellularLocation>
</comment>
<dbReference type="SUPFAM" id="SSF57196">
    <property type="entry name" value="EGF/Laminin"/>
    <property type="match status" value="4"/>
</dbReference>
<evidence type="ECO:0000256" key="7">
    <source>
        <dbReference type="ARBA" id="ARBA00023157"/>
    </source>
</evidence>
<comment type="caution">
    <text evidence="9">Lacks conserved residue(s) required for the propagation of feature annotation.</text>
</comment>
<dbReference type="SMART" id="SM00181">
    <property type="entry name" value="EGF"/>
    <property type="match status" value="6"/>
</dbReference>
<dbReference type="GO" id="GO:0005509">
    <property type="term" value="F:calcium ion binding"/>
    <property type="evidence" value="ECO:0007669"/>
    <property type="project" value="InterPro"/>
</dbReference>
<organism evidence="13 14">
    <name type="scientific">Astyanax mexicanus</name>
    <name type="common">Blind cave fish</name>
    <name type="synonym">Astyanax fasciatus mexicanus</name>
    <dbReference type="NCBI Taxonomy" id="7994"/>
    <lineage>
        <taxon>Eukaryota</taxon>
        <taxon>Metazoa</taxon>
        <taxon>Chordata</taxon>
        <taxon>Craniata</taxon>
        <taxon>Vertebrata</taxon>
        <taxon>Euteleostomi</taxon>
        <taxon>Actinopterygii</taxon>
        <taxon>Neopterygii</taxon>
        <taxon>Teleostei</taxon>
        <taxon>Ostariophysi</taxon>
        <taxon>Characiformes</taxon>
        <taxon>Characoidei</taxon>
        <taxon>Acestrorhamphidae</taxon>
        <taxon>Acestrorhamphinae</taxon>
        <taxon>Astyanax</taxon>
    </lineage>
</organism>
<feature type="domain" description="EGF-like" evidence="12">
    <location>
        <begin position="125"/>
        <end position="162"/>
    </location>
</feature>
<dbReference type="InterPro" id="IPR000152">
    <property type="entry name" value="EGF-type_Asp/Asn_hydroxyl_site"/>
</dbReference>
<feature type="disulfide bond" evidence="9">
    <location>
        <begin position="152"/>
        <end position="161"/>
    </location>
</feature>
<feature type="compositionally biased region" description="Basic residues" evidence="10">
    <location>
        <begin position="285"/>
        <end position="296"/>
    </location>
</feature>
<dbReference type="KEGG" id="amex:103042946"/>
<evidence type="ECO:0000256" key="5">
    <source>
        <dbReference type="ARBA" id="ARBA00022989"/>
    </source>
</evidence>
<feature type="region of interest" description="Disordered" evidence="10">
    <location>
        <begin position="285"/>
        <end position="304"/>
    </location>
</feature>
<name>A0A8B9LLP8_ASTMX</name>
<evidence type="ECO:0000256" key="11">
    <source>
        <dbReference type="SAM" id="Phobius"/>
    </source>
</evidence>
<dbReference type="FunFam" id="2.10.25.10:FF:000118">
    <property type="entry name" value="protein delta homolog 2"/>
    <property type="match status" value="1"/>
</dbReference>
<keyword evidence="2 9" id="KW-0245">EGF-like domain</keyword>
<evidence type="ECO:0000313" key="13">
    <source>
        <dbReference type="Ensembl" id="ENSAMXP00005052114.1"/>
    </source>
</evidence>
<evidence type="ECO:0000256" key="4">
    <source>
        <dbReference type="ARBA" id="ARBA00022737"/>
    </source>
</evidence>
<evidence type="ECO:0000256" key="1">
    <source>
        <dbReference type="ARBA" id="ARBA00004479"/>
    </source>
</evidence>
<keyword evidence="3 11" id="KW-0812">Transmembrane</keyword>
<dbReference type="CDD" id="cd00054">
    <property type="entry name" value="EGF_CA"/>
    <property type="match status" value="3"/>
</dbReference>
<evidence type="ECO:0000256" key="6">
    <source>
        <dbReference type="ARBA" id="ARBA00023136"/>
    </source>
</evidence>
<keyword evidence="5 11" id="KW-1133">Transmembrane helix</keyword>
<evidence type="ECO:0000256" key="8">
    <source>
        <dbReference type="ARBA" id="ARBA00023180"/>
    </source>
</evidence>
<feature type="disulfide bond" evidence="9">
    <location>
        <begin position="82"/>
        <end position="91"/>
    </location>
</feature>
<dbReference type="Ensembl" id="ENSAMXT00005056400.1">
    <property type="protein sequence ID" value="ENSAMXP00005052114.1"/>
    <property type="gene ID" value="ENSAMXG00005023488.1"/>
</dbReference>
<evidence type="ECO:0000259" key="12">
    <source>
        <dbReference type="PROSITE" id="PS50026"/>
    </source>
</evidence>
<sequence length="422" mass="45371">MLELCVSPPTAAQSLLLLSQNKCASRAHQLNLHPNMNVYGFFRLAISYLLLLGSANLSRGSKCNAGCNPENGICEKNGECRCRPGWKGATCEQCVPFPGCVHGTCEKAWQCICEQGWVGSQCDQDVQQCSLKPCTGNSACIETGDGGYLCICPPGYTGKNCQLKKGPCQTNSSPCQNGGSCVDNSGFGGHSSCVCPPGFTGDFCEIQADICEPNPCLNGGTCRDNGLGYTCVCLSGFSGPTCNINLTSCSDSTCGKGGTCLTNTSGGIHCLCPLGLTGPSCNLHTHKPKPKARPKPPGHDHTPHHYNIPSHAFHKLLRPPERDLLKITMKETVHTSSPLVTRSQIICFVVLGLFTCLVILGTTGIIFFNRCEAWLANTKYSLLVRQQRNYLLKDTAGEDHSINIILPEKIKLTNYGKHYTSI</sequence>
<accession>A0A8B9LLP8</accession>
<protein>
    <recommendedName>
        <fullName evidence="12">EGF-like domain-containing protein</fullName>
    </recommendedName>
</protein>
<dbReference type="InterPro" id="IPR000742">
    <property type="entry name" value="EGF"/>
</dbReference>
<keyword evidence="6 11" id="KW-0472">Membrane</keyword>
<feature type="disulfide bond" evidence="9">
    <location>
        <begin position="272"/>
        <end position="281"/>
    </location>
</feature>
<dbReference type="OMA" id="MQNYKPP"/>
<keyword evidence="7 9" id="KW-1015">Disulfide bond</keyword>
<dbReference type="InterPro" id="IPR001881">
    <property type="entry name" value="EGF-like_Ca-bd_dom"/>
</dbReference>
<dbReference type="PROSITE" id="PS01186">
    <property type="entry name" value="EGF_2"/>
    <property type="match status" value="4"/>
</dbReference>
<evidence type="ECO:0000256" key="10">
    <source>
        <dbReference type="SAM" id="MobiDB-lite"/>
    </source>
</evidence>
<feature type="domain" description="EGF-like" evidence="12">
    <location>
        <begin position="59"/>
        <end position="92"/>
    </location>
</feature>
<dbReference type="GO" id="GO:0016020">
    <property type="term" value="C:membrane"/>
    <property type="evidence" value="ECO:0007669"/>
    <property type="project" value="UniProtKB-SubCell"/>
</dbReference>
<dbReference type="InterPro" id="IPR050906">
    <property type="entry name" value="Notch_signaling"/>
</dbReference>
<dbReference type="FunFam" id="2.10.25.10:FF:000018">
    <property type="entry name" value="Delta-like 1"/>
    <property type="match status" value="1"/>
</dbReference>
<dbReference type="PROSITE" id="PS00010">
    <property type="entry name" value="ASX_HYDROXYL"/>
    <property type="match status" value="1"/>
</dbReference>
<dbReference type="PANTHER" id="PTHR24044">
    <property type="entry name" value="NOTCH LIGAND FAMILY MEMBER"/>
    <property type="match status" value="1"/>
</dbReference>
<dbReference type="Pfam" id="PF21700">
    <property type="entry name" value="EGF_DL_JAG"/>
    <property type="match status" value="1"/>
</dbReference>
<evidence type="ECO:0000256" key="2">
    <source>
        <dbReference type="ARBA" id="ARBA00022536"/>
    </source>
</evidence>
<feature type="disulfide bond" evidence="9">
    <location>
        <begin position="195"/>
        <end position="204"/>
    </location>
</feature>
<evidence type="ECO:0000256" key="3">
    <source>
        <dbReference type="ARBA" id="ARBA00022692"/>
    </source>
</evidence>
<dbReference type="FunFam" id="2.10.25.10:FF:000007">
    <property type="entry name" value="Delta-like protein"/>
    <property type="match status" value="1"/>
</dbReference>
<reference evidence="13" key="1">
    <citation type="submission" date="2025-08" db="UniProtKB">
        <authorList>
            <consortium name="Ensembl"/>
        </authorList>
    </citation>
    <scope>IDENTIFICATION</scope>
</reference>
<evidence type="ECO:0000256" key="9">
    <source>
        <dbReference type="PROSITE-ProRule" id="PRU00076"/>
    </source>
</evidence>